<dbReference type="EMBL" id="FQXB01000003">
    <property type="protein sequence ID" value="SHH18454.1"/>
    <property type="molecule type" value="Genomic_DNA"/>
</dbReference>
<evidence type="ECO:0000313" key="4">
    <source>
        <dbReference type="Proteomes" id="UP000184074"/>
    </source>
</evidence>
<evidence type="ECO:0000313" key="3">
    <source>
        <dbReference type="EMBL" id="SHH18454.1"/>
    </source>
</evidence>
<organism evidence="3 4">
    <name type="scientific">Cognatiyoonia sediminum</name>
    <dbReference type="NCBI Taxonomy" id="1508389"/>
    <lineage>
        <taxon>Bacteria</taxon>
        <taxon>Pseudomonadati</taxon>
        <taxon>Pseudomonadota</taxon>
        <taxon>Alphaproteobacteria</taxon>
        <taxon>Rhodobacterales</taxon>
        <taxon>Paracoccaceae</taxon>
        <taxon>Cognatiyoonia</taxon>
    </lineage>
</organism>
<dbReference type="CDD" id="cd06533">
    <property type="entry name" value="Glyco_transf_WecG_TagA"/>
    <property type="match status" value="1"/>
</dbReference>
<dbReference type="NCBIfam" id="TIGR00696">
    <property type="entry name" value="wecG_tagA_cpsF"/>
    <property type="match status" value="1"/>
</dbReference>
<sequence length="260" mass="27911">MMNWAKVTSASQGQSVAVNVPSRVRFLEELRSMIANGKGFTVATLNLDHVVKLRSNASFRSAYAKHSHITADGNPIVWLSRLSGVDVELIPGSELIEPVAKIAAEQGATVALFGSTIEALEPAAEALQSRFPGLEIAAVLSPPMGFDPSSADALGAIEDLKSSGARIVFLALGAPKQEEFAIHAASQMPSTGFFSIGAGLDFISGAQTRAPRWVRRLALEWLWRLLSSPIRLGRRYFACIVILPRLFVEALRSRKGSAAT</sequence>
<reference evidence="3 4" key="1">
    <citation type="submission" date="2016-11" db="EMBL/GenBank/DDBJ databases">
        <authorList>
            <person name="Jaros S."/>
            <person name="Januszkiewicz K."/>
            <person name="Wedrychowicz H."/>
        </authorList>
    </citation>
    <scope>NUCLEOTIDE SEQUENCE [LARGE SCALE GENOMIC DNA]</scope>
    <source>
        <strain evidence="3 4">DSM 28715</strain>
    </source>
</reference>
<keyword evidence="1" id="KW-0328">Glycosyltransferase</keyword>
<accession>A0A1M5QWC5</accession>
<dbReference type="PANTHER" id="PTHR34136:SF1">
    <property type="entry name" value="UDP-N-ACETYL-D-MANNOSAMINURONIC ACID TRANSFERASE"/>
    <property type="match status" value="1"/>
</dbReference>
<protein>
    <submittedName>
        <fullName evidence="3">Polymer biosynthesis protein, WecB/TagA/CpsF family</fullName>
    </submittedName>
</protein>
<keyword evidence="4" id="KW-1185">Reference proteome</keyword>
<dbReference type="Pfam" id="PF03808">
    <property type="entry name" value="Glyco_tran_WecG"/>
    <property type="match status" value="1"/>
</dbReference>
<dbReference type="Proteomes" id="UP000184074">
    <property type="component" value="Unassembled WGS sequence"/>
</dbReference>
<dbReference type="InterPro" id="IPR004629">
    <property type="entry name" value="WecG_TagA_CpsF"/>
</dbReference>
<evidence type="ECO:0000256" key="2">
    <source>
        <dbReference type="ARBA" id="ARBA00022679"/>
    </source>
</evidence>
<dbReference type="AlphaFoldDB" id="A0A1M5QWC5"/>
<dbReference type="STRING" id="1508389.SAMN05444003_2362"/>
<dbReference type="PANTHER" id="PTHR34136">
    <property type="match status" value="1"/>
</dbReference>
<keyword evidence="2" id="KW-0808">Transferase</keyword>
<proteinExistence type="predicted"/>
<evidence type="ECO:0000256" key="1">
    <source>
        <dbReference type="ARBA" id="ARBA00022676"/>
    </source>
</evidence>
<gene>
    <name evidence="3" type="ORF">SAMN05444003_2362</name>
</gene>
<name>A0A1M5QWC5_9RHOB</name>
<dbReference type="GO" id="GO:0016758">
    <property type="term" value="F:hexosyltransferase activity"/>
    <property type="evidence" value="ECO:0007669"/>
    <property type="project" value="TreeGrafter"/>
</dbReference>